<dbReference type="Proteomes" id="UP000270036">
    <property type="component" value="Chromosome"/>
</dbReference>
<dbReference type="EMBL" id="LR134441">
    <property type="protein sequence ID" value="VEH97136.1"/>
    <property type="molecule type" value="Genomic_DNA"/>
</dbReference>
<gene>
    <name evidence="1" type="ORF">HY04_14290</name>
    <name evidence="2" type="ORF">NCTC13489_00721</name>
</gene>
<evidence type="ECO:0000313" key="3">
    <source>
        <dbReference type="Proteomes" id="UP000028349"/>
    </source>
</evidence>
<keyword evidence="3" id="KW-1185">Reference proteome</keyword>
<dbReference type="RefSeq" id="WP_034720778.1">
    <property type="nucleotide sequence ID" value="NZ_FOIX01000003.1"/>
</dbReference>
<evidence type="ECO:0000313" key="1">
    <source>
        <dbReference type="EMBL" id="KEY19557.1"/>
    </source>
</evidence>
<dbReference type="AlphaFoldDB" id="A0A3S4YQY9"/>
<sequence length="146" mass="16541">MKFNALFIFLLCFGLVSGQKSQQFIFKFNVKKWNQEFTKQQKLTRDGVSSINLFDVDGKPVLFKVSERSISEVAVPDLKILKGKSADNQKIISLTILAKSMSGAYLENGLQYFIEPVKGSCNKYKVYIKPNLNEKGEVGQINDHLK</sequence>
<proteinExistence type="predicted"/>
<dbReference type="EMBL" id="JPEP01000002">
    <property type="protein sequence ID" value="KEY19557.1"/>
    <property type="molecule type" value="Genomic_DNA"/>
</dbReference>
<dbReference type="KEGG" id="cant:NCTC13489_00721"/>
<evidence type="ECO:0000313" key="2">
    <source>
        <dbReference type="EMBL" id="VEH97136.1"/>
    </source>
</evidence>
<name>A0A3S4YQY9_9FLAO</name>
<protein>
    <submittedName>
        <fullName evidence="2">Uncharacterized protein</fullName>
    </submittedName>
</protein>
<reference evidence="2 4" key="2">
    <citation type="submission" date="2018-12" db="EMBL/GenBank/DDBJ databases">
        <authorList>
            <consortium name="Pathogen Informatics"/>
        </authorList>
    </citation>
    <scope>NUCLEOTIDE SEQUENCE [LARGE SCALE GENOMIC DNA]</scope>
    <source>
        <strain evidence="2 4">NCTC13489</strain>
    </source>
</reference>
<dbReference type="STRING" id="266748.HY04_14290"/>
<dbReference type="Proteomes" id="UP000028349">
    <property type="component" value="Unassembled WGS sequence"/>
</dbReference>
<reference evidence="1 3" key="1">
    <citation type="submission" date="2014-07" db="EMBL/GenBank/DDBJ databases">
        <authorList>
            <person name="Pisani N.G."/>
            <person name="Newman J.D."/>
        </authorList>
    </citation>
    <scope>NUCLEOTIDE SEQUENCE [LARGE SCALE GENOMIC DNA]</scope>
    <source>
        <strain evidence="1 3">LMG 24720</strain>
    </source>
</reference>
<evidence type="ECO:0000313" key="4">
    <source>
        <dbReference type="Proteomes" id="UP000270036"/>
    </source>
</evidence>
<dbReference type="OrthoDB" id="1259860at2"/>
<accession>A0A3S4YQY9</accession>
<organism evidence="2 4">
    <name type="scientific">Kaistella antarctica</name>
    <dbReference type="NCBI Taxonomy" id="266748"/>
    <lineage>
        <taxon>Bacteria</taxon>
        <taxon>Pseudomonadati</taxon>
        <taxon>Bacteroidota</taxon>
        <taxon>Flavobacteriia</taxon>
        <taxon>Flavobacteriales</taxon>
        <taxon>Weeksellaceae</taxon>
        <taxon>Chryseobacterium group</taxon>
        <taxon>Kaistella</taxon>
    </lineage>
</organism>